<evidence type="ECO:0000313" key="4">
    <source>
        <dbReference type="Proteomes" id="UP000433483"/>
    </source>
</evidence>
<dbReference type="Pfam" id="PF24906">
    <property type="entry name" value="Zf_WRKY19"/>
    <property type="match status" value="1"/>
</dbReference>
<evidence type="ECO:0000256" key="1">
    <source>
        <dbReference type="SAM" id="MobiDB-lite"/>
    </source>
</evidence>
<dbReference type="OrthoDB" id="77038at2759"/>
<gene>
    <name evidence="3" type="ORF">PF005_g839</name>
</gene>
<protein>
    <recommendedName>
        <fullName evidence="2">WRKY19-like zinc finger domain-containing protein</fullName>
    </recommendedName>
</protein>
<sequence length="243" mass="25010">MEAEEEAREVATASAALFDGAEGEPRFDDEGMDGSDLPPSFAMPLLARGDEDNAAEGEAAAAATRGAVSAPPADVKRGQERAASSAEASGEASAQSPAQPQETTQDQQEQQPHNGQKADAAPPQAQDEAEAEAADRRGYQCRFESCPKFAQAGGLCIAHGGGYRCQTPFCAFFNLRTCPDHGGSKRCGVAGCTRVAMGSSALCCAHGGGRKCSKKKCDKSRSASGVAVHMAESRGALLQAASV</sequence>
<feature type="domain" description="WRKY19-like zinc finger" evidence="2">
    <location>
        <begin position="140"/>
        <end position="161"/>
    </location>
</feature>
<feature type="compositionally biased region" description="Low complexity" evidence="1">
    <location>
        <begin position="81"/>
        <end position="126"/>
    </location>
</feature>
<dbReference type="Proteomes" id="UP000433483">
    <property type="component" value="Unassembled WGS sequence"/>
</dbReference>
<dbReference type="PANTHER" id="PTHR31827">
    <property type="entry name" value="EMB|CAB89363.1"/>
    <property type="match status" value="1"/>
</dbReference>
<name>A0A6A3ZJ48_9STRA</name>
<accession>A0A6A3ZJ48</accession>
<proteinExistence type="predicted"/>
<feature type="compositionally biased region" description="Low complexity" evidence="1">
    <location>
        <begin position="56"/>
        <end position="73"/>
    </location>
</feature>
<dbReference type="InterPro" id="IPR056866">
    <property type="entry name" value="Znf_WRKY19"/>
</dbReference>
<dbReference type="EMBL" id="QXGB01000018">
    <property type="protein sequence ID" value="KAE9236993.1"/>
    <property type="molecule type" value="Genomic_DNA"/>
</dbReference>
<dbReference type="AlphaFoldDB" id="A0A6A3ZJ48"/>
<comment type="caution">
    <text evidence="3">The sequence shown here is derived from an EMBL/GenBank/DDBJ whole genome shotgun (WGS) entry which is preliminary data.</text>
</comment>
<feature type="region of interest" description="Disordered" evidence="1">
    <location>
        <begin position="1"/>
        <end position="133"/>
    </location>
</feature>
<evidence type="ECO:0000313" key="3">
    <source>
        <dbReference type="EMBL" id="KAE9236993.1"/>
    </source>
</evidence>
<dbReference type="PANTHER" id="PTHR31827:SF1">
    <property type="entry name" value="EMB|CAB89363.1"/>
    <property type="match status" value="1"/>
</dbReference>
<organism evidence="3 4">
    <name type="scientific">Phytophthora fragariae</name>
    <dbReference type="NCBI Taxonomy" id="53985"/>
    <lineage>
        <taxon>Eukaryota</taxon>
        <taxon>Sar</taxon>
        <taxon>Stramenopiles</taxon>
        <taxon>Oomycota</taxon>
        <taxon>Peronosporomycetes</taxon>
        <taxon>Peronosporales</taxon>
        <taxon>Peronosporaceae</taxon>
        <taxon>Phytophthora</taxon>
    </lineage>
</organism>
<reference evidence="3 4" key="1">
    <citation type="submission" date="2018-08" db="EMBL/GenBank/DDBJ databases">
        <title>Genomic investigation of the strawberry pathogen Phytophthora fragariae indicates pathogenicity is determined by transcriptional variation in three key races.</title>
        <authorList>
            <person name="Adams T.M."/>
            <person name="Armitage A.D."/>
            <person name="Sobczyk M.K."/>
            <person name="Bates H.J."/>
            <person name="Dunwell J.M."/>
            <person name="Nellist C.F."/>
            <person name="Harrison R.J."/>
        </authorList>
    </citation>
    <scope>NUCLEOTIDE SEQUENCE [LARGE SCALE GENOMIC DNA]</scope>
    <source>
        <strain evidence="3 4">NOV-27</strain>
    </source>
</reference>
<keyword evidence="4" id="KW-1185">Reference proteome</keyword>
<evidence type="ECO:0000259" key="2">
    <source>
        <dbReference type="Pfam" id="PF24906"/>
    </source>
</evidence>